<proteinExistence type="predicted"/>
<dbReference type="PANTHER" id="PTHR36022:SF1">
    <property type="entry name" value="GPI-ANCHORED ADHESIN-LIKE PROTEIN"/>
    <property type="match status" value="1"/>
</dbReference>
<sequence>MTGAVSIKHQKVSLADGGDSGSSIGVEVVPYVLTLGRALVEFQSSLSAQQPSPSLIMERHNKMKKNEKEGFEKRSPLQHLNNRLQIRKPITKKTSNLSSSTSRTHLPIEPKSLSTITNNASLKSSAGNPVKILTKGSQQLGAKLKNSQENGLGEPPINLLGVSIHSNLNCIESCTPAGKIESACGLNSVSFNQNVKEDSISKTDNAEKTPPVEASVSPEIQCGSHSRMMVAKSGATPVCYGAGHILSGVTDKRKCRRRGSLKGGCEKINLFNDEKNDGNVISDSHDFSIPLPAEASVRWLLSPCDESREGRKSDLEIRLEQCNVIDESVSVELDLLSSPSTLCGNVSNLECDNRNCDGQRKARINRENPDFRDFFGHLDKKMKEHLLVTTPNSVSSGEGNNVRNNVIENNSAFSLGSLSSGNIIQTPSSDSSSYGCLEGSNVDFVKFELDSLTKTLNKVGLSPRSEMSLSDAPGIGMDSSSSISLTQVQENVTSVCSWVSDSTVENLALSQTRISWRDGLLVSRIDENDDCLRSHLGGNEESDIYSDVSPILLEYEPYIFARGKEKLSPHRLNNTSAESICTNGGDLVASGDSDWTYFREK</sequence>
<evidence type="ECO:0000313" key="1">
    <source>
        <dbReference type="EMBL" id="KAK6161546.1"/>
    </source>
</evidence>
<organism evidence="1 2">
    <name type="scientific">Rehmannia glutinosa</name>
    <name type="common">Chinese foxglove</name>
    <dbReference type="NCBI Taxonomy" id="99300"/>
    <lineage>
        <taxon>Eukaryota</taxon>
        <taxon>Viridiplantae</taxon>
        <taxon>Streptophyta</taxon>
        <taxon>Embryophyta</taxon>
        <taxon>Tracheophyta</taxon>
        <taxon>Spermatophyta</taxon>
        <taxon>Magnoliopsida</taxon>
        <taxon>eudicotyledons</taxon>
        <taxon>Gunneridae</taxon>
        <taxon>Pentapetalae</taxon>
        <taxon>asterids</taxon>
        <taxon>lamiids</taxon>
        <taxon>Lamiales</taxon>
        <taxon>Orobanchaceae</taxon>
        <taxon>Rehmannieae</taxon>
        <taxon>Rehmannia</taxon>
    </lineage>
</organism>
<keyword evidence="2" id="KW-1185">Reference proteome</keyword>
<comment type="caution">
    <text evidence="1">The sequence shown here is derived from an EMBL/GenBank/DDBJ whole genome shotgun (WGS) entry which is preliminary data.</text>
</comment>
<dbReference type="Proteomes" id="UP001318860">
    <property type="component" value="Unassembled WGS sequence"/>
</dbReference>
<reference evidence="1 2" key="1">
    <citation type="journal article" date="2021" name="Comput. Struct. Biotechnol. J.">
        <title>De novo genome assembly of the potent medicinal plant Rehmannia glutinosa using nanopore technology.</title>
        <authorList>
            <person name="Ma L."/>
            <person name="Dong C."/>
            <person name="Song C."/>
            <person name="Wang X."/>
            <person name="Zheng X."/>
            <person name="Niu Y."/>
            <person name="Chen S."/>
            <person name="Feng W."/>
        </authorList>
    </citation>
    <scope>NUCLEOTIDE SEQUENCE [LARGE SCALE GENOMIC DNA]</scope>
    <source>
        <strain evidence="1">DH-2019</strain>
    </source>
</reference>
<evidence type="ECO:0000313" key="2">
    <source>
        <dbReference type="Proteomes" id="UP001318860"/>
    </source>
</evidence>
<name>A0ABR0XQU7_REHGL</name>
<dbReference type="EMBL" id="JABTTQ020000003">
    <property type="protein sequence ID" value="KAK6161546.1"/>
    <property type="molecule type" value="Genomic_DNA"/>
</dbReference>
<protein>
    <submittedName>
        <fullName evidence="1">Uncharacterized protein</fullName>
    </submittedName>
</protein>
<dbReference type="PANTHER" id="PTHR36022">
    <property type="entry name" value="GPI-ANCHORED ADHESIN-LIKE PROTEIN"/>
    <property type="match status" value="1"/>
</dbReference>
<gene>
    <name evidence="1" type="ORF">DH2020_004927</name>
</gene>
<accession>A0ABR0XQU7</accession>